<dbReference type="eggNOG" id="KOG4304">
    <property type="taxonomic scope" value="Eukaryota"/>
</dbReference>
<feature type="region of interest" description="Disordered" evidence="6">
    <location>
        <begin position="165"/>
        <end position="218"/>
    </location>
</feature>
<evidence type="ECO:0000256" key="3">
    <source>
        <dbReference type="ARBA" id="ARBA00023125"/>
    </source>
</evidence>
<dbReference type="HOGENOM" id="CLU_068550_2_1_1"/>
<keyword evidence="2" id="KW-0805">Transcription regulation</keyword>
<proteinExistence type="predicted"/>
<dbReference type="AlphaFoldDB" id="E9GGP6"/>
<dbReference type="GO" id="GO:0000981">
    <property type="term" value="F:DNA-binding transcription factor activity, RNA polymerase II-specific"/>
    <property type="evidence" value="ECO:0000318"/>
    <property type="project" value="GO_Central"/>
</dbReference>
<sequence>MNRKSDSCLAERKCFEARGSESRKVRKPLMEKKRRARINQSLNDLKDLLMETDSVKKEGSRPTKLEKADVLELTVNYVQKLHKERRNNMRDNSNDGSTSCPIPNGFSPKSNQSSRFKDGFIECARIVREVLHNQPQQTMEGDLQKRVSQYLDRCLTNLVPELLTNRKSPSPSLGSDSCTSFEEKDMDPSEFVMDSSSPANRICSSSSTSEESRDSCSRRSFSNEINSFDLTSTPNSSPSNALNVIPSRWTCGFKSVPFFGSPDLSAENLNQGNKWENHQVVPSSMSCESKWKTSDANIVELFACGVPSTSAFPLDSSSSSLTSNQHYQHSPEVIYRHQISLYDDHISSPSLKSDADHMKVWRPW</sequence>
<dbReference type="Gene3D" id="4.10.280.10">
    <property type="entry name" value="Helix-loop-helix DNA-binding domain"/>
    <property type="match status" value="1"/>
</dbReference>
<evidence type="ECO:0000256" key="2">
    <source>
        <dbReference type="ARBA" id="ARBA00023015"/>
    </source>
</evidence>
<dbReference type="SMART" id="SM00353">
    <property type="entry name" value="HLH"/>
    <property type="match status" value="1"/>
</dbReference>
<dbReference type="Proteomes" id="UP000000305">
    <property type="component" value="Unassembled WGS sequence"/>
</dbReference>
<dbReference type="GO" id="GO:0009952">
    <property type="term" value="P:anterior/posterior pattern specification"/>
    <property type="evidence" value="ECO:0000318"/>
    <property type="project" value="GO_Central"/>
</dbReference>
<feature type="region of interest" description="Disordered" evidence="6">
    <location>
        <begin position="83"/>
        <end position="113"/>
    </location>
</feature>
<dbReference type="GO" id="GO:0046983">
    <property type="term" value="F:protein dimerization activity"/>
    <property type="evidence" value="ECO:0007669"/>
    <property type="project" value="InterPro"/>
</dbReference>
<dbReference type="KEGG" id="dpx:DAPPUDRAFT_102551"/>
<keyword evidence="9" id="KW-1185">Reference proteome</keyword>
<dbReference type="GO" id="GO:0006357">
    <property type="term" value="P:regulation of transcription by RNA polymerase II"/>
    <property type="evidence" value="ECO:0000318"/>
    <property type="project" value="GO_Central"/>
</dbReference>
<dbReference type="InterPro" id="IPR011598">
    <property type="entry name" value="bHLH_dom"/>
</dbReference>
<dbReference type="Pfam" id="PF00010">
    <property type="entry name" value="HLH"/>
    <property type="match status" value="1"/>
</dbReference>
<name>E9GGP6_DAPPU</name>
<keyword evidence="5" id="KW-0539">Nucleus</keyword>
<feature type="compositionally biased region" description="Polar residues" evidence="6">
    <location>
        <begin position="165"/>
        <end position="180"/>
    </location>
</feature>
<keyword evidence="4" id="KW-0804">Transcription</keyword>
<protein>
    <recommendedName>
        <fullName evidence="7">BHLH domain-containing protein</fullName>
    </recommendedName>
</protein>
<accession>E9GGP6</accession>
<dbReference type="EMBL" id="GL732543">
    <property type="protein sequence ID" value="EFX81428.1"/>
    <property type="molecule type" value="Genomic_DNA"/>
</dbReference>
<dbReference type="SUPFAM" id="SSF47459">
    <property type="entry name" value="HLH, helix-loop-helix DNA-binding domain"/>
    <property type="match status" value="1"/>
</dbReference>
<dbReference type="GO" id="GO:0000978">
    <property type="term" value="F:RNA polymerase II cis-regulatory region sequence-specific DNA binding"/>
    <property type="evidence" value="ECO:0000318"/>
    <property type="project" value="GO_Central"/>
</dbReference>
<dbReference type="OrthoDB" id="6085656at2759"/>
<dbReference type="InterPro" id="IPR050370">
    <property type="entry name" value="HES_HEY"/>
</dbReference>
<evidence type="ECO:0000256" key="6">
    <source>
        <dbReference type="SAM" id="MobiDB-lite"/>
    </source>
</evidence>
<feature type="compositionally biased region" description="Polar residues" evidence="6">
    <location>
        <begin position="94"/>
        <end position="113"/>
    </location>
</feature>
<evidence type="ECO:0000313" key="8">
    <source>
        <dbReference type="EMBL" id="EFX81428.1"/>
    </source>
</evidence>
<comment type="subcellular location">
    <subcellularLocation>
        <location evidence="1">Nucleus</location>
    </subcellularLocation>
</comment>
<evidence type="ECO:0000313" key="9">
    <source>
        <dbReference type="Proteomes" id="UP000000305"/>
    </source>
</evidence>
<dbReference type="STRING" id="6669.E9GGP6"/>
<feature type="domain" description="BHLH" evidence="7">
    <location>
        <begin position="22"/>
        <end position="81"/>
    </location>
</feature>
<dbReference type="FunFam" id="4.10.280.10:FF:000009">
    <property type="entry name" value="Transcription factor HES-1"/>
    <property type="match status" value="1"/>
</dbReference>
<evidence type="ECO:0000259" key="7">
    <source>
        <dbReference type="PROSITE" id="PS50888"/>
    </source>
</evidence>
<gene>
    <name evidence="8" type="ORF">DAPPUDRAFT_102551</name>
</gene>
<dbReference type="GO" id="GO:0005634">
    <property type="term" value="C:nucleus"/>
    <property type="evidence" value="ECO:0000318"/>
    <property type="project" value="GO_Central"/>
</dbReference>
<dbReference type="GO" id="GO:0050767">
    <property type="term" value="P:regulation of neurogenesis"/>
    <property type="evidence" value="ECO:0000318"/>
    <property type="project" value="GO_Central"/>
</dbReference>
<dbReference type="PANTHER" id="PTHR10985">
    <property type="entry name" value="BASIC HELIX-LOOP-HELIX TRANSCRIPTION FACTOR, HES-RELATED"/>
    <property type="match status" value="1"/>
</dbReference>
<evidence type="ECO:0000256" key="5">
    <source>
        <dbReference type="ARBA" id="ARBA00023242"/>
    </source>
</evidence>
<dbReference type="InParanoid" id="E9GGP6"/>
<dbReference type="InterPro" id="IPR036638">
    <property type="entry name" value="HLH_DNA-bd_sf"/>
</dbReference>
<reference evidence="8 9" key="1">
    <citation type="journal article" date="2011" name="Science">
        <title>The ecoresponsive genome of Daphnia pulex.</title>
        <authorList>
            <person name="Colbourne J.K."/>
            <person name="Pfrender M.E."/>
            <person name="Gilbert D."/>
            <person name="Thomas W.K."/>
            <person name="Tucker A."/>
            <person name="Oakley T.H."/>
            <person name="Tokishita S."/>
            <person name="Aerts A."/>
            <person name="Arnold G.J."/>
            <person name="Basu M.K."/>
            <person name="Bauer D.J."/>
            <person name="Caceres C.E."/>
            <person name="Carmel L."/>
            <person name="Casola C."/>
            <person name="Choi J.H."/>
            <person name="Detter J.C."/>
            <person name="Dong Q."/>
            <person name="Dusheyko S."/>
            <person name="Eads B.D."/>
            <person name="Frohlich T."/>
            <person name="Geiler-Samerotte K.A."/>
            <person name="Gerlach D."/>
            <person name="Hatcher P."/>
            <person name="Jogdeo S."/>
            <person name="Krijgsveld J."/>
            <person name="Kriventseva E.V."/>
            <person name="Kultz D."/>
            <person name="Laforsch C."/>
            <person name="Lindquist E."/>
            <person name="Lopez J."/>
            <person name="Manak J.R."/>
            <person name="Muller J."/>
            <person name="Pangilinan J."/>
            <person name="Patwardhan R.P."/>
            <person name="Pitluck S."/>
            <person name="Pritham E.J."/>
            <person name="Rechtsteiner A."/>
            <person name="Rho M."/>
            <person name="Rogozin I.B."/>
            <person name="Sakarya O."/>
            <person name="Salamov A."/>
            <person name="Schaack S."/>
            <person name="Shapiro H."/>
            <person name="Shiga Y."/>
            <person name="Skalitzky C."/>
            <person name="Smith Z."/>
            <person name="Souvorov A."/>
            <person name="Sung W."/>
            <person name="Tang Z."/>
            <person name="Tsuchiya D."/>
            <person name="Tu H."/>
            <person name="Vos H."/>
            <person name="Wang M."/>
            <person name="Wolf Y.I."/>
            <person name="Yamagata H."/>
            <person name="Yamada T."/>
            <person name="Ye Y."/>
            <person name="Shaw J.R."/>
            <person name="Andrews J."/>
            <person name="Crease T.J."/>
            <person name="Tang H."/>
            <person name="Lucas S.M."/>
            <person name="Robertson H.M."/>
            <person name="Bork P."/>
            <person name="Koonin E.V."/>
            <person name="Zdobnov E.M."/>
            <person name="Grigoriev I.V."/>
            <person name="Lynch M."/>
            <person name="Boore J.L."/>
        </authorList>
    </citation>
    <scope>NUCLEOTIDE SEQUENCE [LARGE SCALE GENOMIC DNA]</scope>
</reference>
<organism evidence="8 9">
    <name type="scientific">Daphnia pulex</name>
    <name type="common">Water flea</name>
    <dbReference type="NCBI Taxonomy" id="6669"/>
    <lineage>
        <taxon>Eukaryota</taxon>
        <taxon>Metazoa</taxon>
        <taxon>Ecdysozoa</taxon>
        <taxon>Arthropoda</taxon>
        <taxon>Crustacea</taxon>
        <taxon>Branchiopoda</taxon>
        <taxon>Diplostraca</taxon>
        <taxon>Cladocera</taxon>
        <taxon>Anomopoda</taxon>
        <taxon>Daphniidae</taxon>
        <taxon>Daphnia</taxon>
    </lineage>
</organism>
<evidence type="ECO:0000256" key="4">
    <source>
        <dbReference type="ARBA" id="ARBA00023163"/>
    </source>
</evidence>
<dbReference type="PROSITE" id="PS50888">
    <property type="entry name" value="BHLH"/>
    <property type="match status" value="1"/>
</dbReference>
<keyword evidence="3" id="KW-0238">DNA-binding</keyword>
<evidence type="ECO:0000256" key="1">
    <source>
        <dbReference type="ARBA" id="ARBA00004123"/>
    </source>
</evidence>